<sequence>MKLKVAGERMQHIVALHALICTRDCVVPDYVNKGLGSSHFIITGYFMVALGFVQILHGDTETLSGVYTYASLDLVTLFGTGCTSLKLSTVIEPSQSCVFNVLMMVTTLIGNLLRAHFCTAGVFTASSSNAQTHSLRTGARGDQKHFATR</sequence>
<organism evidence="1 2">
    <name type="scientific">Phytophthora infestans</name>
    <name type="common">Potato late blight agent</name>
    <name type="synonym">Botrytis infestans</name>
    <dbReference type="NCBI Taxonomy" id="4787"/>
    <lineage>
        <taxon>Eukaryota</taxon>
        <taxon>Sar</taxon>
        <taxon>Stramenopiles</taxon>
        <taxon>Oomycota</taxon>
        <taxon>Peronosporomycetes</taxon>
        <taxon>Peronosporales</taxon>
        <taxon>Peronosporaceae</taxon>
        <taxon>Phytophthora</taxon>
    </lineage>
</organism>
<protein>
    <submittedName>
        <fullName evidence="1">Uncharacterized protein</fullName>
    </submittedName>
</protein>
<accession>A0A8S9UY90</accession>
<evidence type="ECO:0000313" key="1">
    <source>
        <dbReference type="EMBL" id="KAF4144114.1"/>
    </source>
</evidence>
<comment type="caution">
    <text evidence="1">The sequence shown here is derived from an EMBL/GenBank/DDBJ whole genome shotgun (WGS) entry which is preliminary data.</text>
</comment>
<gene>
    <name evidence="1" type="ORF">GN958_ATG06706</name>
</gene>
<name>A0A8S9UY90_PHYIN</name>
<proteinExistence type="predicted"/>
<dbReference type="EMBL" id="JAACNO010000897">
    <property type="protein sequence ID" value="KAF4144114.1"/>
    <property type="molecule type" value="Genomic_DNA"/>
</dbReference>
<dbReference type="Proteomes" id="UP000704712">
    <property type="component" value="Unassembled WGS sequence"/>
</dbReference>
<reference evidence="1" key="1">
    <citation type="submission" date="2020-03" db="EMBL/GenBank/DDBJ databases">
        <title>Hybrid Assembly of Korean Phytophthora infestans isolates.</title>
        <authorList>
            <person name="Prokchorchik M."/>
            <person name="Lee Y."/>
            <person name="Seo J."/>
            <person name="Cho J.-H."/>
            <person name="Park Y.-E."/>
            <person name="Jang D.-C."/>
            <person name="Im J.-S."/>
            <person name="Choi J.-G."/>
            <person name="Park H.-J."/>
            <person name="Lee G.-B."/>
            <person name="Lee Y.-G."/>
            <person name="Hong S.-Y."/>
            <person name="Cho K."/>
            <person name="Sohn K.H."/>
        </authorList>
    </citation>
    <scope>NUCLEOTIDE SEQUENCE</scope>
    <source>
        <strain evidence="1">KR_2_A2</strain>
    </source>
</reference>
<evidence type="ECO:0000313" key="2">
    <source>
        <dbReference type="Proteomes" id="UP000704712"/>
    </source>
</evidence>
<dbReference type="AlphaFoldDB" id="A0A8S9UY90"/>